<dbReference type="AlphaFoldDB" id="A0A117I909"/>
<dbReference type="InterPro" id="IPR013149">
    <property type="entry name" value="ADH-like_C"/>
</dbReference>
<evidence type="ECO:0000256" key="2">
    <source>
        <dbReference type="ARBA" id="ARBA00023002"/>
    </source>
</evidence>
<dbReference type="Gene3D" id="3.40.50.720">
    <property type="entry name" value="NAD(P)-binding Rossmann-like Domain"/>
    <property type="match status" value="1"/>
</dbReference>
<dbReference type="PANTHER" id="PTHR48106">
    <property type="entry name" value="QUINONE OXIDOREDUCTASE PIG3-RELATED"/>
    <property type="match status" value="1"/>
</dbReference>
<dbReference type="Pfam" id="PF00107">
    <property type="entry name" value="ADH_zinc_N"/>
    <property type="match status" value="1"/>
</dbReference>
<dbReference type="GO" id="GO:0016651">
    <property type="term" value="F:oxidoreductase activity, acting on NAD(P)H"/>
    <property type="evidence" value="ECO:0007669"/>
    <property type="project" value="TreeGrafter"/>
</dbReference>
<name>A0A117I909_MYCCR</name>
<dbReference type="Gene3D" id="3.90.180.10">
    <property type="entry name" value="Medium-chain alcohol dehydrogenases, catalytic domain"/>
    <property type="match status" value="1"/>
</dbReference>
<dbReference type="SUPFAM" id="SSF51735">
    <property type="entry name" value="NAD(P)-binding Rossmann-fold domains"/>
    <property type="match status" value="1"/>
</dbReference>
<evidence type="ECO:0000256" key="1">
    <source>
        <dbReference type="ARBA" id="ARBA00022857"/>
    </source>
</evidence>
<dbReference type="InterPro" id="IPR013154">
    <property type="entry name" value="ADH-like_N"/>
</dbReference>
<reference evidence="5" key="2">
    <citation type="submission" date="2016-02" db="EMBL/GenBank/DDBJ databases">
        <title>Draft genome sequence of five rapidly growing Mycobacterium species.</title>
        <authorList>
            <person name="Katahira K."/>
            <person name="Gotou Y."/>
            <person name="Iida K."/>
            <person name="Ogura Y."/>
            <person name="Hayashi T."/>
        </authorList>
    </citation>
    <scope>NUCLEOTIDE SEQUENCE [LARGE SCALE GENOMIC DNA]</scope>
    <source>
        <strain evidence="5">JCM15298</strain>
    </source>
</reference>
<dbReference type="InterPro" id="IPR036291">
    <property type="entry name" value="NAD(P)-bd_dom_sf"/>
</dbReference>
<dbReference type="Pfam" id="PF08240">
    <property type="entry name" value="ADH_N"/>
    <property type="match status" value="1"/>
</dbReference>
<comment type="caution">
    <text evidence="4">The sequence shown here is derived from an EMBL/GenBank/DDBJ whole genome shotgun (WGS) entry which is preliminary data.</text>
</comment>
<evidence type="ECO:0000313" key="4">
    <source>
        <dbReference type="EMBL" id="GAS94069.1"/>
    </source>
</evidence>
<protein>
    <submittedName>
        <fullName evidence="4">Alcohol dehydrogenase, zinc-binding protein</fullName>
    </submittedName>
</protein>
<keyword evidence="5" id="KW-1185">Reference proteome</keyword>
<proteinExistence type="predicted"/>
<evidence type="ECO:0000259" key="3">
    <source>
        <dbReference type="SMART" id="SM00829"/>
    </source>
</evidence>
<dbReference type="SUPFAM" id="SSF50129">
    <property type="entry name" value="GroES-like"/>
    <property type="match status" value="1"/>
</dbReference>
<feature type="domain" description="Enoyl reductase (ER)" evidence="3">
    <location>
        <begin position="14"/>
        <end position="306"/>
    </location>
</feature>
<accession>A0A117I909</accession>
<dbReference type="InterPro" id="IPR020843">
    <property type="entry name" value="ER"/>
</dbReference>
<dbReference type="InterPro" id="IPR011032">
    <property type="entry name" value="GroES-like_sf"/>
</dbReference>
<dbReference type="EMBL" id="BCSY01000029">
    <property type="protein sequence ID" value="GAS94069.1"/>
    <property type="molecule type" value="Genomic_DNA"/>
</dbReference>
<dbReference type="PANTHER" id="PTHR48106:SF18">
    <property type="entry name" value="QUINONE OXIDOREDUCTASE PIG3"/>
    <property type="match status" value="1"/>
</dbReference>
<keyword evidence="2" id="KW-0560">Oxidoreductase</keyword>
<keyword evidence="1" id="KW-0521">NADP</keyword>
<dbReference type="STRING" id="228230.RMCC_1035"/>
<organism evidence="4 5">
    <name type="scientific">Mycolicibacterium canariasense</name>
    <name type="common">Mycobacterium canariasense</name>
    <dbReference type="NCBI Taxonomy" id="228230"/>
    <lineage>
        <taxon>Bacteria</taxon>
        <taxon>Bacillati</taxon>
        <taxon>Actinomycetota</taxon>
        <taxon>Actinomycetes</taxon>
        <taxon>Mycobacteriales</taxon>
        <taxon>Mycobacteriaceae</taxon>
        <taxon>Mycolicibacterium</taxon>
    </lineage>
</organism>
<gene>
    <name evidence="4" type="ORF">RMCC_1035</name>
</gene>
<dbReference type="Proteomes" id="UP000069443">
    <property type="component" value="Unassembled WGS sequence"/>
</dbReference>
<dbReference type="CDD" id="cd08270">
    <property type="entry name" value="MDR4"/>
    <property type="match status" value="1"/>
</dbReference>
<dbReference type="SMART" id="SM00829">
    <property type="entry name" value="PKS_ER"/>
    <property type="match status" value="1"/>
</dbReference>
<sequence length="309" mass="31910">MLGEGMRAIVYDPHAPSNLRLGEVGEPAPTAGQAVIDVHAIALNFGEVRFIDHMRRPGEVPGWDSAGVVAQAAADGSGPPVGTRVVGFGGEGGWAERRAVDSQNMAELPEFVEFEEAAALPVAGVTALQALRALGPVVGQRVLITGASGGVGRFAVQLAARAGAHVVAAVGNPARGDGLTELGAAEVVVGLDGVDEPVFGVLDNVGGPLLAQAFALVSDGGSVQSIGMASNEPTTIDLEAHRRLGNRKRLEPFMVRAPFQADLHYLLTLLTDGELDPQIGLRDSWVNVGAATQALLNRQVPGKAVLRVV</sequence>
<evidence type="ECO:0000313" key="5">
    <source>
        <dbReference type="Proteomes" id="UP000069443"/>
    </source>
</evidence>
<reference evidence="5" key="1">
    <citation type="journal article" date="2016" name="Genome Announc.">
        <title>Draft Genome Sequences of Five Rapidly Growing Mycobacterium Species, M. thermoresistibile, M. fortuitum subsp. acetamidolyticum, M. canariasense, M. brisbanense, and M. novocastrense.</title>
        <authorList>
            <person name="Katahira K."/>
            <person name="Ogura Y."/>
            <person name="Gotoh Y."/>
            <person name="Hayashi T."/>
        </authorList>
    </citation>
    <scope>NUCLEOTIDE SEQUENCE [LARGE SCALE GENOMIC DNA]</scope>
    <source>
        <strain evidence="5">JCM15298</strain>
    </source>
</reference>
<dbReference type="GO" id="GO:0070402">
    <property type="term" value="F:NADPH binding"/>
    <property type="evidence" value="ECO:0007669"/>
    <property type="project" value="TreeGrafter"/>
</dbReference>